<feature type="domain" description="Erythromycin biosynthesis protein CIII-like C-terminal" evidence="4">
    <location>
        <begin position="253"/>
        <end position="382"/>
    </location>
</feature>
<dbReference type="SUPFAM" id="SSF53756">
    <property type="entry name" value="UDP-Glycosyltransferase/glycogen phosphorylase"/>
    <property type="match status" value="1"/>
</dbReference>
<dbReference type="Pfam" id="PF06722">
    <property type="entry name" value="EryCIII-like_C"/>
    <property type="match status" value="1"/>
</dbReference>
<name>A0A561WBU5_ACTTI</name>
<sequence length="401" mass="42263">MRILFTPLASTPHVNAMVSLAWAARAAGHEVRFAAQPAVRDAVVQAGLPVAVVGASHDLIADIMTFLKANPQSMRPGGRVGAISGAPQGRFGLPWIRSAQACAPELVAFGEAWRPHLVVTDPMFYAGPLLADVLGVPLIRHLWSPDWTKAGYSMGGFAEGQTRAEWPEELLELYRSYGARTETDTAACTVDPFPPGLQLPGLTGRVSVRGVAYNGTGDIPPWLSEQPTRPRVLVSRSTSNMPFLGAARSYLTTVLGALSDLDIEVVLTREAADATNATDFPANVRLIDQVPYDLVLPTCAAIVHHAGASSLLTSSSLGVPQVTIPMLGDQPANAALLAKTGAGIHLDFGSLDPADIRAAVQQAVSDPQMRDAAARLSAGAAREMPLTRAVDLLADIARVPA</sequence>
<dbReference type="Pfam" id="PF21036">
    <property type="entry name" value="EryCIII-like_N"/>
    <property type="match status" value="1"/>
</dbReference>
<dbReference type="PANTHER" id="PTHR48050">
    <property type="entry name" value="STEROL 3-BETA-GLUCOSYLTRANSFERASE"/>
    <property type="match status" value="1"/>
</dbReference>
<dbReference type="InterPro" id="IPR050426">
    <property type="entry name" value="Glycosyltransferase_28"/>
</dbReference>
<accession>A0A561WBU5</accession>
<evidence type="ECO:0000313" key="6">
    <source>
        <dbReference type="EMBL" id="TWG21325.1"/>
    </source>
</evidence>
<gene>
    <name evidence="6" type="ORF">FHX34_103863</name>
</gene>
<feature type="domain" description="Erythromycin biosynthesis protein CIII-like N-terminal" evidence="5">
    <location>
        <begin position="22"/>
        <end position="235"/>
    </location>
</feature>
<dbReference type="Gene3D" id="3.40.50.2000">
    <property type="entry name" value="Glycogen Phosphorylase B"/>
    <property type="match status" value="2"/>
</dbReference>
<dbReference type="InterPro" id="IPR002213">
    <property type="entry name" value="UDP_glucos_trans"/>
</dbReference>
<dbReference type="EMBL" id="VIWY01000003">
    <property type="protein sequence ID" value="TWG21325.1"/>
    <property type="molecule type" value="Genomic_DNA"/>
</dbReference>
<dbReference type="Proteomes" id="UP000320239">
    <property type="component" value="Unassembled WGS sequence"/>
</dbReference>
<proteinExistence type="inferred from homology"/>
<comment type="similarity">
    <text evidence="1">Belongs to the glycosyltransferase 28 family.</text>
</comment>
<evidence type="ECO:0000259" key="5">
    <source>
        <dbReference type="Pfam" id="PF21036"/>
    </source>
</evidence>
<reference evidence="6 7" key="1">
    <citation type="submission" date="2019-06" db="EMBL/GenBank/DDBJ databases">
        <title>Sequencing the genomes of 1000 actinobacteria strains.</title>
        <authorList>
            <person name="Klenk H.-P."/>
        </authorList>
    </citation>
    <scope>NUCLEOTIDE SEQUENCE [LARGE SCALE GENOMIC DNA]</scope>
    <source>
        <strain evidence="6 7">DSM 43866</strain>
    </source>
</reference>
<dbReference type="GO" id="GO:0017000">
    <property type="term" value="P:antibiotic biosynthetic process"/>
    <property type="evidence" value="ECO:0007669"/>
    <property type="project" value="UniProtKB-ARBA"/>
</dbReference>
<dbReference type="RefSeq" id="WP_122979958.1">
    <property type="nucleotide sequence ID" value="NZ_BOMX01000150.1"/>
</dbReference>
<evidence type="ECO:0000256" key="2">
    <source>
        <dbReference type="ARBA" id="ARBA00022676"/>
    </source>
</evidence>
<dbReference type="PANTHER" id="PTHR48050:SF13">
    <property type="entry name" value="STEROL 3-BETA-GLUCOSYLTRANSFERASE UGT80A2"/>
    <property type="match status" value="1"/>
</dbReference>
<keyword evidence="3 6" id="KW-0808">Transferase</keyword>
<dbReference type="AlphaFoldDB" id="A0A561WBU5"/>
<dbReference type="CDD" id="cd03784">
    <property type="entry name" value="GT1_Gtf-like"/>
    <property type="match status" value="1"/>
</dbReference>
<protein>
    <submittedName>
        <fullName evidence="6">Tylactone mycaminosyltransferase</fullName>
    </submittedName>
</protein>
<keyword evidence="2" id="KW-0328">Glycosyltransferase</keyword>
<dbReference type="InterPro" id="IPR048284">
    <property type="entry name" value="EryCIII-like_N"/>
</dbReference>
<keyword evidence="7" id="KW-1185">Reference proteome</keyword>
<organism evidence="6 7">
    <name type="scientific">Actinoplanes teichomyceticus</name>
    <dbReference type="NCBI Taxonomy" id="1867"/>
    <lineage>
        <taxon>Bacteria</taxon>
        <taxon>Bacillati</taxon>
        <taxon>Actinomycetota</taxon>
        <taxon>Actinomycetes</taxon>
        <taxon>Micromonosporales</taxon>
        <taxon>Micromonosporaceae</taxon>
        <taxon>Actinoplanes</taxon>
    </lineage>
</organism>
<evidence type="ECO:0000256" key="3">
    <source>
        <dbReference type="ARBA" id="ARBA00022679"/>
    </source>
</evidence>
<evidence type="ECO:0000256" key="1">
    <source>
        <dbReference type="ARBA" id="ARBA00006962"/>
    </source>
</evidence>
<dbReference type="GO" id="GO:0016758">
    <property type="term" value="F:hexosyltransferase activity"/>
    <property type="evidence" value="ECO:0007669"/>
    <property type="project" value="UniProtKB-ARBA"/>
</dbReference>
<dbReference type="GO" id="GO:0008194">
    <property type="term" value="F:UDP-glycosyltransferase activity"/>
    <property type="evidence" value="ECO:0007669"/>
    <property type="project" value="InterPro"/>
</dbReference>
<evidence type="ECO:0000313" key="7">
    <source>
        <dbReference type="Proteomes" id="UP000320239"/>
    </source>
</evidence>
<evidence type="ECO:0000259" key="4">
    <source>
        <dbReference type="Pfam" id="PF06722"/>
    </source>
</evidence>
<dbReference type="InterPro" id="IPR010610">
    <property type="entry name" value="EryCIII-like_C"/>
</dbReference>
<comment type="caution">
    <text evidence="6">The sequence shown here is derived from an EMBL/GenBank/DDBJ whole genome shotgun (WGS) entry which is preliminary data.</text>
</comment>
<dbReference type="OrthoDB" id="3863369at2"/>